<evidence type="ECO:0000256" key="2">
    <source>
        <dbReference type="SAM" id="SignalP"/>
    </source>
</evidence>
<evidence type="ECO:0000256" key="1">
    <source>
        <dbReference type="SAM" id="Phobius"/>
    </source>
</evidence>
<keyword evidence="1" id="KW-0812">Transmembrane</keyword>
<proteinExistence type="predicted"/>
<keyword evidence="1" id="KW-0472">Membrane</keyword>
<feature type="transmembrane region" description="Helical" evidence="1">
    <location>
        <begin position="371"/>
        <end position="394"/>
    </location>
</feature>
<evidence type="ECO:0000313" key="4">
    <source>
        <dbReference type="Proteomes" id="UP000822476"/>
    </source>
</evidence>
<sequence>MLQIFGIFLLLQTTVDSRVIIEIYLKSFIIGNNLVPSTNWSKENYQISLRISNKNNASERLLNLFAIEHRTSVSLSTSYPFSFSYVPSQNTSHDFQVTVTSIHAHRWTFGSYIQVEQPITLSRQNAGWRQFSVINGGASLHLGSHFLIIVFGLFTTMLAGRFCLIQTCQTVKPLVTQPSVRKSLNFFVRWYCEHEFYGMNCDRHCNEFECDTGILYNQTDYLTHQLTHSQHYIPELFDPICLKAPCVVFNIPRKAMVCEDALRIAVDSYLNLRFFDAPYMDTQPHLKIANLPNSTFEVSEVKLADGRQMVTVSVGATLAGVPITPMSVRRILVEVSNAGLLSLCIMKAQHETSPYSKSPVHRTTGDPCHHWLIVGFWIVLAMAFVLSCIIGVLIQKRKTAKHIELCQCQHLIADDQRSIHSIYRTDRQ</sequence>
<keyword evidence="2" id="KW-0732">Signal</keyword>
<reference evidence="3" key="1">
    <citation type="submission" date="2019-07" db="EMBL/GenBank/DDBJ databases">
        <title>Annotation for the trematode Paragonimus miyazaki's.</title>
        <authorList>
            <person name="Choi Y.-J."/>
        </authorList>
    </citation>
    <scope>NUCLEOTIDE SEQUENCE</scope>
    <source>
        <strain evidence="3">Japan</strain>
    </source>
</reference>
<dbReference type="AlphaFoldDB" id="A0A8S9YW65"/>
<feature type="chain" id="PRO_5035918747" evidence="2">
    <location>
        <begin position="18"/>
        <end position="428"/>
    </location>
</feature>
<keyword evidence="1" id="KW-1133">Transmembrane helix</keyword>
<dbReference type="EMBL" id="JTDE01001488">
    <property type="protein sequence ID" value="KAF7258872.1"/>
    <property type="molecule type" value="Genomic_DNA"/>
</dbReference>
<organism evidence="3 4">
    <name type="scientific">Paragonimus skrjabini miyazakii</name>
    <dbReference type="NCBI Taxonomy" id="59628"/>
    <lineage>
        <taxon>Eukaryota</taxon>
        <taxon>Metazoa</taxon>
        <taxon>Spiralia</taxon>
        <taxon>Lophotrochozoa</taxon>
        <taxon>Platyhelminthes</taxon>
        <taxon>Trematoda</taxon>
        <taxon>Digenea</taxon>
        <taxon>Plagiorchiida</taxon>
        <taxon>Troglotremata</taxon>
        <taxon>Troglotrematidae</taxon>
        <taxon>Paragonimus</taxon>
    </lineage>
</organism>
<keyword evidence="4" id="KW-1185">Reference proteome</keyword>
<accession>A0A8S9YW65</accession>
<dbReference type="Proteomes" id="UP000822476">
    <property type="component" value="Unassembled WGS sequence"/>
</dbReference>
<dbReference type="OrthoDB" id="6249291at2759"/>
<gene>
    <name evidence="3" type="ORF">EG68_03973</name>
</gene>
<protein>
    <submittedName>
        <fullName evidence="3">Uncharacterized protein</fullName>
    </submittedName>
</protein>
<feature type="signal peptide" evidence="2">
    <location>
        <begin position="1"/>
        <end position="17"/>
    </location>
</feature>
<evidence type="ECO:0000313" key="3">
    <source>
        <dbReference type="EMBL" id="KAF7258872.1"/>
    </source>
</evidence>
<comment type="caution">
    <text evidence="3">The sequence shown here is derived from an EMBL/GenBank/DDBJ whole genome shotgun (WGS) entry which is preliminary data.</text>
</comment>
<name>A0A8S9YW65_9TREM</name>